<dbReference type="GO" id="GO:0046491">
    <property type="term" value="P:L-methylmalonyl-CoA metabolic process"/>
    <property type="evidence" value="ECO:0007669"/>
    <property type="project" value="TreeGrafter"/>
</dbReference>
<reference evidence="3 4" key="1">
    <citation type="journal article" date="2010" name="J. Bacteriol.">
        <title>Genome sequence of the oligotrophic marine Gammaproteobacterium HTCC2143, isolated from the Oregon Coast.</title>
        <authorList>
            <person name="Oh H.M."/>
            <person name="Kang I."/>
            <person name="Ferriera S."/>
            <person name="Giovannoni S.J."/>
            <person name="Cho J.C."/>
        </authorList>
    </citation>
    <scope>NUCLEOTIDE SEQUENCE [LARGE SCALE GENOMIC DNA]</scope>
    <source>
        <strain evidence="3 4">HTCC2143</strain>
    </source>
</reference>
<evidence type="ECO:0000256" key="1">
    <source>
        <dbReference type="ARBA" id="ARBA00022723"/>
    </source>
</evidence>
<feature type="domain" description="VOC" evidence="2">
    <location>
        <begin position="18"/>
        <end position="153"/>
    </location>
</feature>
<dbReference type="AlphaFoldDB" id="A0Y8I8"/>
<dbReference type="Pfam" id="PF00903">
    <property type="entry name" value="Glyoxalase"/>
    <property type="match status" value="1"/>
</dbReference>
<dbReference type="InterPro" id="IPR051785">
    <property type="entry name" value="MMCE/EMCE_epimerase"/>
</dbReference>
<dbReference type="InterPro" id="IPR037523">
    <property type="entry name" value="VOC_core"/>
</dbReference>
<evidence type="ECO:0000313" key="3">
    <source>
        <dbReference type="EMBL" id="EAW32442.1"/>
    </source>
</evidence>
<organism evidence="3 4">
    <name type="scientific">marine gamma proteobacterium HTCC2143</name>
    <dbReference type="NCBI Taxonomy" id="247633"/>
    <lineage>
        <taxon>Bacteria</taxon>
        <taxon>Pseudomonadati</taxon>
        <taxon>Pseudomonadota</taxon>
        <taxon>Gammaproteobacteria</taxon>
        <taxon>Cellvibrionales</taxon>
        <taxon>Spongiibacteraceae</taxon>
        <taxon>BD1-7 clade</taxon>
    </lineage>
</organism>
<dbReference type="CDD" id="cd06587">
    <property type="entry name" value="VOC"/>
    <property type="match status" value="1"/>
</dbReference>
<evidence type="ECO:0000313" key="4">
    <source>
        <dbReference type="Proteomes" id="UP000004931"/>
    </source>
</evidence>
<dbReference type="PROSITE" id="PS51819">
    <property type="entry name" value="VOC"/>
    <property type="match status" value="2"/>
</dbReference>
<feature type="domain" description="VOC" evidence="2">
    <location>
        <begin position="163"/>
        <end position="300"/>
    </location>
</feature>
<dbReference type="OrthoDB" id="9795618at2"/>
<dbReference type="InterPro" id="IPR029068">
    <property type="entry name" value="Glyas_Bleomycin-R_OHBP_Dase"/>
</dbReference>
<dbReference type="GO" id="GO:0046872">
    <property type="term" value="F:metal ion binding"/>
    <property type="evidence" value="ECO:0007669"/>
    <property type="project" value="UniProtKB-KW"/>
</dbReference>
<dbReference type="Proteomes" id="UP000004931">
    <property type="component" value="Unassembled WGS sequence"/>
</dbReference>
<dbReference type="SUPFAM" id="SSF54593">
    <property type="entry name" value="Glyoxalase/Bleomycin resistance protein/Dihydroxybiphenyl dioxygenase"/>
    <property type="match status" value="2"/>
</dbReference>
<protein>
    <submittedName>
        <fullName evidence="3">Glyoxalase family protein</fullName>
    </submittedName>
</protein>
<dbReference type="GO" id="GO:0004493">
    <property type="term" value="F:methylmalonyl-CoA epimerase activity"/>
    <property type="evidence" value="ECO:0007669"/>
    <property type="project" value="TreeGrafter"/>
</dbReference>
<dbReference type="EMBL" id="AAVT01000001">
    <property type="protein sequence ID" value="EAW32442.1"/>
    <property type="molecule type" value="Genomic_DNA"/>
</dbReference>
<dbReference type="PANTHER" id="PTHR43048:SF3">
    <property type="entry name" value="METHYLMALONYL-COA EPIMERASE, MITOCHONDRIAL"/>
    <property type="match status" value="1"/>
</dbReference>
<keyword evidence="1" id="KW-0479">Metal-binding</keyword>
<keyword evidence="4" id="KW-1185">Reference proteome</keyword>
<sequence length="318" mass="34611">MTNSTEHSVETSPSGIKGIHHIGISVSNLTESLAFFEGATTLVCHSREGFSGTGLAVAAPEEVAILKGPNGYIELMQFSSTTHGDAQAIPVEGPGITHMCVQSPADLGMYNLFKNQQAKAVTRGTGPVDLGGYGVHYAYLRNADQTMFEVEEIDKPQFDGPVWVAHIALVSHDIDRLVDFYSRMLGIAPYRRADKVAGPRIEEVTNLDKAKIRAAWFNVGNMVLELWEYVSPATPDTGAARPFEKLGYNKYTFEVTNLESEVIRLTALGINFTGPVLKTPAGREAYATDPDGNCFSVLQLDKDSLSIDHLSNISWETA</sequence>
<dbReference type="InterPro" id="IPR004360">
    <property type="entry name" value="Glyas_Fos-R_dOase_dom"/>
</dbReference>
<dbReference type="PANTHER" id="PTHR43048">
    <property type="entry name" value="METHYLMALONYL-COA EPIMERASE"/>
    <property type="match status" value="1"/>
</dbReference>
<comment type="caution">
    <text evidence="3">The sequence shown here is derived from an EMBL/GenBank/DDBJ whole genome shotgun (WGS) entry which is preliminary data.</text>
</comment>
<evidence type="ECO:0000259" key="2">
    <source>
        <dbReference type="PROSITE" id="PS51819"/>
    </source>
</evidence>
<proteinExistence type="predicted"/>
<dbReference type="Gene3D" id="3.10.180.10">
    <property type="entry name" value="2,3-Dihydroxybiphenyl 1,2-Dioxygenase, domain 1"/>
    <property type="match status" value="2"/>
</dbReference>
<dbReference type="eggNOG" id="COG0346">
    <property type="taxonomic scope" value="Bacteria"/>
</dbReference>
<accession>A0Y8I8</accession>
<dbReference type="STRING" id="247633.GP2143_14341"/>
<gene>
    <name evidence="3" type="ORF">GP2143_14341</name>
</gene>
<name>A0Y8I8_9GAMM</name>